<dbReference type="PROSITE" id="PS50977">
    <property type="entry name" value="HTH_TETR_2"/>
    <property type="match status" value="1"/>
</dbReference>
<evidence type="ECO:0000256" key="4">
    <source>
        <dbReference type="PROSITE-ProRule" id="PRU00335"/>
    </source>
</evidence>
<dbReference type="InterPro" id="IPR009057">
    <property type="entry name" value="Homeodomain-like_sf"/>
</dbReference>
<dbReference type="Gene3D" id="1.10.10.60">
    <property type="entry name" value="Homeodomain-like"/>
    <property type="match status" value="1"/>
</dbReference>
<dbReference type="SUPFAM" id="SSF46689">
    <property type="entry name" value="Homeodomain-like"/>
    <property type="match status" value="1"/>
</dbReference>
<dbReference type="SUPFAM" id="SSF48498">
    <property type="entry name" value="Tetracyclin repressor-like, C-terminal domain"/>
    <property type="match status" value="1"/>
</dbReference>
<dbReference type="InterPro" id="IPR001647">
    <property type="entry name" value="HTH_TetR"/>
</dbReference>
<dbReference type="PANTHER" id="PTHR30055">
    <property type="entry name" value="HTH-TYPE TRANSCRIPTIONAL REGULATOR RUTR"/>
    <property type="match status" value="1"/>
</dbReference>
<reference evidence="7" key="1">
    <citation type="journal article" date="2019" name="Int. J. Syst. Evol. Microbiol.">
        <title>The Global Catalogue of Microorganisms (GCM) 10K type strain sequencing project: providing services to taxonomists for standard genome sequencing and annotation.</title>
        <authorList>
            <consortium name="The Broad Institute Genomics Platform"/>
            <consortium name="The Broad Institute Genome Sequencing Center for Infectious Disease"/>
            <person name="Wu L."/>
            <person name="Ma J."/>
        </authorList>
    </citation>
    <scope>NUCLEOTIDE SEQUENCE [LARGE SCALE GENOMIC DNA]</scope>
    <source>
        <strain evidence="7">PJ61</strain>
    </source>
</reference>
<sequence>MASPREPRSPRPGLKGQGLPLNRERVLSAALEVIDAQGVAALTMRRLGRELGRDPMSLYRYTGNRCALLDAVAGHVMDDLPVLSGYGDWKGQLRLLAQELRLVALRHPNVAPLLLTRPLSTPLGLRPPGTLRPLENILSLLTAAGFRPADTARGYRAFQAFLYGHILIELQKYIVDPDEDEPLLRLGLQRLPARAFPRLRALAPAMAGYDGAGELDQGLDLLLTGLETQLAPHPLSGK</sequence>
<evidence type="ECO:0000256" key="1">
    <source>
        <dbReference type="ARBA" id="ARBA00023015"/>
    </source>
</evidence>
<keyword evidence="3" id="KW-0804">Transcription</keyword>
<dbReference type="Pfam" id="PF00440">
    <property type="entry name" value="TetR_N"/>
    <property type="match status" value="1"/>
</dbReference>
<dbReference type="InterPro" id="IPR050109">
    <property type="entry name" value="HTH-type_TetR-like_transc_reg"/>
</dbReference>
<keyword evidence="7" id="KW-1185">Reference proteome</keyword>
<keyword evidence="2 4" id="KW-0238">DNA-binding</keyword>
<proteinExistence type="predicted"/>
<feature type="domain" description="HTH tetR-type" evidence="5">
    <location>
        <begin position="20"/>
        <end position="80"/>
    </location>
</feature>
<organism evidence="6 7">
    <name type="scientific">Arthrobacter sedimenti</name>
    <dbReference type="NCBI Taxonomy" id="2694931"/>
    <lineage>
        <taxon>Bacteria</taxon>
        <taxon>Bacillati</taxon>
        <taxon>Actinomycetota</taxon>
        <taxon>Actinomycetes</taxon>
        <taxon>Micrococcales</taxon>
        <taxon>Micrococcaceae</taxon>
        <taxon>Arthrobacter</taxon>
    </lineage>
</organism>
<evidence type="ECO:0000256" key="3">
    <source>
        <dbReference type="ARBA" id="ARBA00023163"/>
    </source>
</evidence>
<dbReference type="PANTHER" id="PTHR30055:SF151">
    <property type="entry name" value="TRANSCRIPTIONAL REGULATORY PROTEIN"/>
    <property type="match status" value="1"/>
</dbReference>
<comment type="caution">
    <text evidence="6">The sequence shown here is derived from an EMBL/GenBank/DDBJ whole genome shotgun (WGS) entry which is preliminary data.</text>
</comment>
<name>A0ABV8WNG9_9MICC</name>
<accession>A0ABV8WNG9</accession>
<gene>
    <name evidence="6" type="ORF">ACFO0G_11585</name>
</gene>
<evidence type="ECO:0000313" key="7">
    <source>
        <dbReference type="Proteomes" id="UP001595778"/>
    </source>
</evidence>
<keyword evidence="1" id="KW-0805">Transcription regulation</keyword>
<dbReference type="InterPro" id="IPR036271">
    <property type="entry name" value="Tet_transcr_reg_TetR-rel_C_sf"/>
</dbReference>
<feature type="DNA-binding region" description="H-T-H motif" evidence="4">
    <location>
        <begin position="43"/>
        <end position="62"/>
    </location>
</feature>
<evidence type="ECO:0000259" key="5">
    <source>
        <dbReference type="PROSITE" id="PS50977"/>
    </source>
</evidence>
<dbReference type="Pfam" id="PF02909">
    <property type="entry name" value="TetR_C_1"/>
    <property type="match status" value="1"/>
</dbReference>
<dbReference type="RefSeq" id="WP_286399676.1">
    <property type="nucleotide sequence ID" value="NZ_JBHSDQ010000004.1"/>
</dbReference>
<protein>
    <submittedName>
        <fullName evidence="6">TetR/AcrR family transcriptional regulator C-terminal domain-containing protein</fullName>
    </submittedName>
</protein>
<dbReference type="Gene3D" id="1.10.357.10">
    <property type="entry name" value="Tetracycline Repressor, domain 2"/>
    <property type="match status" value="1"/>
</dbReference>
<dbReference type="Proteomes" id="UP001595778">
    <property type="component" value="Unassembled WGS sequence"/>
</dbReference>
<dbReference type="InterPro" id="IPR004111">
    <property type="entry name" value="Repressor_TetR_C"/>
</dbReference>
<dbReference type="EMBL" id="JBHSDQ010000004">
    <property type="protein sequence ID" value="MFC4396731.1"/>
    <property type="molecule type" value="Genomic_DNA"/>
</dbReference>
<evidence type="ECO:0000313" key="6">
    <source>
        <dbReference type="EMBL" id="MFC4396731.1"/>
    </source>
</evidence>
<evidence type="ECO:0000256" key="2">
    <source>
        <dbReference type="ARBA" id="ARBA00023125"/>
    </source>
</evidence>